<name>A0A6C0EBL6_9ZZZZ</name>
<keyword evidence="1" id="KW-0175">Coiled coil</keyword>
<accession>A0A6C0EBL6</accession>
<dbReference type="AlphaFoldDB" id="A0A6C0EBL6"/>
<feature type="coiled-coil region" evidence="1">
    <location>
        <begin position="130"/>
        <end position="159"/>
    </location>
</feature>
<dbReference type="EMBL" id="MN739782">
    <property type="protein sequence ID" value="QHT26258.1"/>
    <property type="molecule type" value="Genomic_DNA"/>
</dbReference>
<evidence type="ECO:0000313" key="2">
    <source>
        <dbReference type="EMBL" id="QHT26258.1"/>
    </source>
</evidence>
<evidence type="ECO:0000256" key="1">
    <source>
        <dbReference type="SAM" id="Coils"/>
    </source>
</evidence>
<sequence>MAKTSNRWTREEEISLMKDIRRGNPFSVLAEKYGRTELALEMRTKKVVYENMVGGAKPETITKILNLPQDTINKYYYSYKEHLEKQGKLNEVKSPENVTQVIQKMDEPKVNISSISLAGGDPTEIKNKFLDKLELENKLLAAVMKNKNLRDEIHKMEKNGLIDKKTRKLLKKLLDKQ</sequence>
<protein>
    <submittedName>
        <fullName evidence="2">Uncharacterized protein</fullName>
    </submittedName>
</protein>
<proteinExistence type="predicted"/>
<organism evidence="2">
    <name type="scientific">viral metagenome</name>
    <dbReference type="NCBI Taxonomy" id="1070528"/>
    <lineage>
        <taxon>unclassified sequences</taxon>
        <taxon>metagenomes</taxon>
        <taxon>organismal metagenomes</taxon>
    </lineage>
</organism>
<reference evidence="2" key="1">
    <citation type="journal article" date="2020" name="Nature">
        <title>Giant virus diversity and host interactions through global metagenomics.</title>
        <authorList>
            <person name="Schulz F."/>
            <person name="Roux S."/>
            <person name="Paez-Espino D."/>
            <person name="Jungbluth S."/>
            <person name="Walsh D.A."/>
            <person name="Denef V.J."/>
            <person name="McMahon K.D."/>
            <person name="Konstantinidis K.T."/>
            <person name="Eloe-Fadrosh E.A."/>
            <person name="Kyrpides N.C."/>
            <person name="Woyke T."/>
        </authorList>
    </citation>
    <scope>NUCLEOTIDE SEQUENCE</scope>
    <source>
        <strain evidence="2">GVMAG-M-3300023179-27</strain>
    </source>
</reference>